<dbReference type="EMBL" id="BPLQ01008329">
    <property type="protein sequence ID" value="GIY36600.1"/>
    <property type="molecule type" value="Genomic_DNA"/>
</dbReference>
<evidence type="ECO:0000313" key="1">
    <source>
        <dbReference type="EMBL" id="GIY36600.1"/>
    </source>
</evidence>
<reference evidence="1 2" key="1">
    <citation type="submission" date="2021-06" db="EMBL/GenBank/DDBJ databases">
        <title>Caerostris darwini draft genome.</title>
        <authorList>
            <person name="Kono N."/>
            <person name="Arakawa K."/>
        </authorList>
    </citation>
    <scope>NUCLEOTIDE SEQUENCE [LARGE SCALE GENOMIC DNA]</scope>
</reference>
<dbReference type="Proteomes" id="UP001054837">
    <property type="component" value="Unassembled WGS sequence"/>
</dbReference>
<evidence type="ECO:0000313" key="2">
    <source>
        <dbReference type="Proteomes" id="UP001054837"/>
    </source>
</evidence>
<gene>
    <name evidence="1" type="ORF">CDAR_111141</name>
</gene>
<comment type="caution">
    <text evidence="1">The sequence shown here is derived from an EMBL/GenBank/DDBJ whole genome shotgun (WGS) entry which is preliminary data.</text>
</comment>
<accession>A0AAV4SRA1</accession>
<sequence>MSFLIEKDQFPSFQRSETSWLPERVPLEKDRKTCHHGTLIPTDATEFTHSGTLISFLLHHVPKRKENQSRGYTFRLGAVGFCSVKVQLLRIREEF</sequence>
<organism evidence="1 2">
    <name type="scientific">Caerostris darwini</name>
    <dbReference type="NCBI Taxonomy" id="1538125"/>
    <lineage>
        <taxon>Eukaryota</taxon>
        <taxon>Metazoa</taxon>
        <taxon>Ecdysozoa</taxon>
        <taxon>Arthropoda</taxon>
        <taxon>Chelicerata</taxon>
        <taxon>Arachnida</taxon>
        <taxon>Araneae</taxon>
        <taxon>Araneomorphae</taxon>
        <taxon>Entelegynae</taxon>
        <taxon>Araneoidea</taxon>
        <taxon>Araneidae</taxon>
        <taxon>Caerostris</taxon>
    </lineage>
</organism>
<protein>
    <submittedName>
        <fullName evidence="1">Uncharacterized protein</fullName>
    </submittedName>
</protein>
<proteinExistence type="predicted"/>
<dbReference type="AlphaFoldDB" id="A0AAV4SRA1"/>
<name>A0AAV4SRA1_9ARAC</name>
<keyword evidence="2" id="KW-1185">Reference proteome</keyword>